<keyword evidence="6 8" id="KW-1133">Transmembrane helix</keyword>
<dbReference type="CDD" id="cd06550">
    <property type="entry name" value="TM_ABC_iron-siderophores_like"/>
    <property type="match status" value="1"/>
</dbReference>
<proteinExistence type="inferred from homology"/>
<protein>
    <submittedName>
        <fullName evidence="9">Iron ABC transporter permease</fullName>
    </submittedName>
</protein>
<evidence type="ECO:0000256" key="8">
    <source>
        <dbReference type="SAM" id="Phobius"/>
    </source>
</evidence>
<keyword evidence="3" id="KW-0813">Transport</keyword>
<comment type="caution">
    <text evidence="9">The sequence shown here is derived from an EMBL/GenBank/DDBJ whole genome shotgun (WGS) entry which is preliminary data.</text>
</comment>
<comment type="similarity">
    <text evidence="2">Belongs to the binding-protein-dependent transport system permease family. FecCD subfamily.</text>
</comment>
<dbReference type="RefSeq" id="WP_121646639.1">
    <property type="nucleotide sequence ID" value="NZ_RCWN01000002.1"/>
</dbReference>
<dbReference type="GO" id="GO:0033214">
    <property type="term" value="P:siderophore-iron import into cell"/>
    <property type="evidence" value="ECO:0007669"/>
    <property type="project" value="TreeGrafter"/>
</dbReference>
<feature type="transmembrane region" description="Helical" evidence="8">
    <location>
        <begin position="294"/>
        <end position="315"/>
    </location>
</feature>
<reference evidence="9 10" key="1">
    <citation type="submission" date="2018-10" db="EMBL/GenBank/DDBJ databases">
        <title>Notoacmeibacter sp. M2BS9Y-3-1, whole genome shotgun sequence.</title>
        <authorList>
            <person name="Tuo L."/>
        </authorList>
    </citation>
    <scope>NUCLEOTIDE SEQUENCE [LARGE SCALE GENOMIC DNA]</scope>
    <source>
        <strain evidence="9 10">M2BS9Y-3-1</strain>
    </source>
</reference>
<gene>
    <name evidence="9" type="ORF">D8780_14760</name>
</gene>
<feature type="transmembrane region" description="Helical" evidence="8">
    <location>
        <begin position="160"/>
        <end position="184"/>
    </location>
</feature>
<evidence type="ECO:0000313" key="10">
    <source>
        <dbReference type="Proteomes" id="UP000281094"/>
    </source>
</evidence>
<keyword evidence="4" id="KW-1003">Cell membrane</keyword>
<keyword evidence="5 8" id="KW-0812">Transmembrane</keyword>
<evidence type="ECO:0000256" key="5">
    <source>
        <dbReference type="ARBA" id="ARBA00022692"/>
    </source>
</evidence>
<dbReference type="GO" id="GO:0005886">
    <property type="term" value="C:plasma membrane"/>
    <property type="evidence" value="ECO:0007669"/>
    <property type="project" value="UniProtKB-SubCell"/>
</dbReference>
<organism evidence="9 10">
    <name type="scientific">Notoacmeibacter ruber</name>
    <dbReference type="NCBI Taxonomy" id="2670375"/>
    <lineage>
        <taxon>Bacteria</taxon>
        <taxon>Pseudomonadati</taxon>
        <taxon>Pseudomonadota</taxon>
        <taxon>Alphaproteobacteria</taxon>
        <taxon>Hyphomicrobiales</taxon>
        <taxon>Notoacmeibacteraceae</taxon>
        <taxon>Notoacmeibacter</taxon>
    </lineage>
</organism>
<dbReference type="Proteomes" id="UP000281094">
    <property type="component" value="Unassembled WGS sequence"/>
</dbReference>
<feature type="transmembrane region" description="Helical" evidence="8">
    <location>
        <begin position="106"/>
        <end position="125"/>
    </location>
</feature>
<comment type="subcellular location">
    <subcellularLocation>
        <location evidence="1">Cell membrane</location>
        <topology evidence="1">Multi-pass membrane protein</topology>
    </subcellularLocation>
</comment>
<feature type="transmembrane region" description="Helical" evidence="8">
    <location>
        <begin position="26"/>
        <end position="53"/>
    </location>
</feature>
<dbReference type="PANTHER" id="PTHR30472:SF24">
    <property type="entry name" value="FERRIC ENTEROBACTIN TRANSPORT SYSTEM PERMEASE PROTEIN FEPG"/>
    <property type="match status" value="1"/>
</dbReference>
<name>A0A3L7J9P5_9HYPH</name>
<feature type="transmembrane region" description="Helical" evidence="8">
    <location>
        <begin position="252"/>
        <end position="274"/>
    </location>
</feature>
<feature type="transmembrane region" description="Helical" evidence="8">
    <location>
        <begin position="73"/>
        <end position="94"/>
    </location>
</feature>
<dbReference type="Gene3D" id="1.10.3470.10">
    <property type="entry name" value="ABC transporter involved in vitamin B12 uptake, BtuC"/>
    <property type="match status" value="1"/>
</dbReference>
<accession>A0A3L7J9P5</accession>
<dbReference type="AlphaFoldDB" id="A0A3L7J9P5"/>
<dbReference type="Pfam" id="PF01032">
    <property type="entry name" value="FecCD"/>
    <property type="match status" value="1"/>
</dbReference>
<sequence>MKRLRSTDGRPILSGPAGLQIPLHDLAAAALLIVIGLVLSAISINLGVTRVALANLVTGELSASERYALFDVRLPRILLGFMAGWSVAIAGAVLQSLARNPLADPGLLGISQGSMVTIMLLLVFLPTINPTFIPIAALIGGLAVALALILLTGRQAASGLAVLLMGIAIETSLSSILSILLLYLPPDLSYAMADWLAGSLSLASLGAAISYLPWFAASIVCTLLIGPKLRVIELGPSLALSLGEPTGRTQPLALLGAVLISSAAVTAVGPLIFLGVMAPHLSNFISPATGRARLVLSGLTGGLLVIAADILTRALPGTIGLPIGLGLTLVGVPLFILTLRLRTMRENHIH</sequence>
<keyword evidence="7 8" id="KW-0472">Membrane</keyword>
<feature type="transmembrane region" description="Helical" evidence="8">
    <location>
        <begin position="190"/>
        <end position="209"/>
    </location>
</feature>
<dbReference type="InterPro" id="IPR037294">
    <property type="entry name" value="ABC_BtuC-like"/>
</dbReference>
<dbReference type="EMBL" id="RCWN01000002">
    <property type="protein sequence ID" value="RLQ85222.1"/>
    <property type="molecule type" value="Genomic_DNA"/>
</dbReference>
<evidence type="ECO:0000256" key="6">
    <source>
        <dbReference type="ARBA" id="ARBA00022989"/>
    </source>
</evidence>
<feature type="transmembrane region" description="Helical" evidence="8">
    <location>
        <begin position="131"/>
        <end position="153"/>
    </location>
</feature>
<feature type="transmembrane region" description="Helical" evidence="8">
    <location>
        <begin position="321"/>
        <end position="341"/>
    </location>
</feature>
<dbReference type="InterPro" id="IPR000522">
    <property type="entry name" value="ABC_transptr_permease_BtuC"/>
</dbReference>
<evidence type="ECO:0000256" key="2">
    <source>
        <dbReference type="ARBA" id="ARBA00007935"/>
    </source>
</evidence>
<evidence type="ECO:0000256" key="1">
    <source>
        <dbReference type="ARBA" id="ARBA00004651"/>
    </source>
</evidence>
<evidence type="ECO:0000313" key="9">
    <source>
        <dbReference type="EMBL" id="RLQ85222.1"/>
    </source>
</evidence>
<dbReference type="PANTHER" id="PTHR30472">
    <property type="entry name" value="FERRIC ENTEROBACTIN TRANSPORT SYSTEM PERMEASE PROTEIN"/>
    <property type="match status" value="1"/>
</dbReference>
<dbReference type="SUPFAM" id="SSF81345">
    <property type="entry name" value="ABC transporter involved in vitamin B12 uptake, BtuC"/>
    <property type="match status" value="1"/>
</dbReference>
<evidence type="ECO:0000256" key="3">
    <source>
        <dbReference type="ARBA" id="ARBA00022448"/>
    </source>
</evidence>
<evidence type="ECO:0000256" key="4">
    <source>
        <dbReference type="ARBA" id="ARBA00022475"/>
    </source>
</evidence>
<evidence type="ECO:0000256" key="7">
    <source>
        <dbReference type="ARBA" id="ARBA00023136"/>
    </source>
</evidence>
<dbReference type="GO" id="GO:0022857">
    <property type="term" value="F:transmembrane transporter activity"/>
    <property type="evidence" value="ECO:0007669"/>
    <property type="project" value="InterPro"/>
</dbReference>
<keyword evidence="10" id="KW-1185">Reference proteome</keyword>